<keyword evidence="3" id="KW-1185">Reference proteome</keyword>
<evidence type="ECO:0000313" key="2">
    <source>
        <dbReference type="EMBL" id="CAL6081973.1"/>
    </source>
</evidence>
<dbReference type="EMBL" id="CAXDID020000358">
    <property type="protein sequence ID" value="CAL6081973.1"/>
    <property type="molecule type" value="Genomic_DNA"/>
</dbReference>
<dbReference type="EMBL" id="CATOUU010000187">
    <property type="protein sequence ID" value="CAI9919864.1"/>
    <property type="molecule type" value="Genomic_DNA"/>
</dbReference>
<reference evidence="1" key="1">
    <citation type="submission" date="2023-06" db="EMBL/GenBank/DDBJ databases">
        <authorList>
            <person name="Kurt Z."/>
        </authorList>
    </citation>
    <scope>NUCLEOTIDE SEQUENCE</scope>
</reference>
<protein>
    <submittedName>
        <fullName evidence="2">Hypothetical_protein</fullName>
    </submittedName>
</protein>
<gene>
    <name evidence="2" type="ORF">HINF_LOCUS60765</name>
    <name evidence="1" type="ORF">HINF_LOCUS7509</name>
</gene>
<dbReference type="Proteomes" id="UP001642409">
    <property type="component" value="Unassembled WGS sequence"/>
</dbReference>
<evidence type="ECO:0000313" key="3">
    <source>
        <dbReference type="Proteomes" id="UP001642409"/>
    </source>
</evidence>
<organism evidence="1">
    <name type="scientific">Hexamita inflata</name>
    <dbReference type="NCBI Taxonomy" id="28002"/>
    <lineage>
        <taxon>Eukaryota</taxon>
        <taxon>Metamonada</taxon>
        <taxon>Diplomonadida</taxon>
        <taxon>Hexamitidae</taxon>
        <taxon>Hexamitinae</taxon>
        <taxon>Hexamita</taxon>
    </lineage>
</organism>
<comment type="caution">
    <text evidence="1">The sequence shown here is derived from an EMBL/GenBank/DDBJ whole genome shotgun (WGS) entry which is preliminary data.</text>
</comment>
<name>A0AA86NHF7_9EUKA</name>
<sequence>MFIAKAIYVTVDYSVVSAALVCLQCDLIVDDAKLIFIASGSYLAGLVVTARETIVIQRSQVQVRLDGSAAAGIVNKIPAAMTYFTFLDSTLTAYFWQSSSNNGYLSSSVQVPLLMALVLDDPILAIQLVLTPTDTSNGVSQDGFVSVTALLIVVNTSGIEAHGTNNGDRNANWTFQKGFFELLNTGFNVLVLSMTTDLATVPYLLVQAASLHSDSTPKYGEIDSSGIFPPFWAMIWSKARSISPPLQPKFCLSGVSNQVQLKICCSLTLTSGFWLSLFLKLILPSMRAAVPKVQHELQTDVIVIIKQELVEYAFRFYNLFHSLVL</sequence>
<evidence type="ECO:0000313" key="1">
    <source>
        <dbReference type="EMBL" id="CAI9919864.1"/>
    </source>
</evidence>
<accession>A0AA86NHF7</accession>
<proteinExistence type="predicted"/>
<dbReference type="AlphaFoldDB" id="A0AA86NHF7"/>
<reference evidence="2 3" key="2">
    <citation type="submission" date="2024-07" db="EMBL/GenBank/DDBJ databases">
        <authorList>
            <person name="Akdeniz Z."/>
        </authorList>
    </citation>
    <scope>NUCLEOTIDE SEQUENCE [LARGE SCALE GENOMIC DNA]</scope>
</reference>